<organism evidence="2 3">
    <name type="scientific">Streptomyces montanisoli</name>
    <dbReference type="NCBI Taxonomy" id="2798581"/>
    <lineage>
        <taxon>Bacteria</taxon>
        <taxon>Bacillati</taxon>
        <taxon>Actinomycetota</taxon>
        <taxon>Actinomycetes</taxon>
        <taxon>Kitasatosporales</taxon>
        <taxon>Streptomycetaceae</taxon>
        <taxon>Streptomyces</taxon>
    </lineage>
</organism>
<proteinExistence type="predicted"/>
<keyword evidence="1" id="KW-1133">Transmembrane helix</keyword>
<feature type="transmembrane region" description="Helical" evidence="1">
    <location>
        <begin position="103"/>
        <end position="127"/>
    </location>
</feature>
<gene>
    <name evidence="2" type="ORF">JFN87_27880</name>
</gene>
<name>A0A940MHM4_9ACTN</name>
<dbReference type="EMBL" id="JAGIQL010000171">
    <property type="protein sequence ID" value="MBP0461252.1"/>
    <property type="molecule type" value="Genomic_DNA"/>
</dbReference>
<feature type="transmembrane region" description="Helical" evidence="1">
    <location>
        <begin position="63"/>
        <end position="83"/>
    </location>
</feature>
<comment type="caution">
    <text evidence="2">The sequence shown here is derived from an EMBL/GenBank/DDBJ whole genome shotgun (WGS) entry which is preliminary data.</text>
</comment>
<dbReference type="RefSeq" id="WP_209344363.1">
    <property type="nucleotide sequence ID" value="NZ_JAGIQL010000171.1"/>
</dbReference>
<keyword evidence="1" id="KW-0812">Transmembrane</keyword>
<evidence type="ECO:0000313" key="2">
    <source>
        <dbReference type="EMBL" id="MBP0461252.1"/>
    </source>
</evidence>
<reference evidence="2" key="1">
    <citation type="submission" date="2021-03" db="EMBL/GenBank/DDBJ databases">
        <title>Whole genome sequence of Streptomyces bomunensis MMS17-BM035.</title>
        <authorList>
            <person name="Lee J.H."/>
        </authorList>
    </citation>
    <scope>NUCLEOTIDE SEQUENCE</scope>
    <source>
        <strain evidence="2">MMS17-BM035</strain>
    </source>
</reference>
<protein>
    <submittedName>
        <fullName evidence="2">Uncharacterized protein</fullName>
    </submittedName>
</protein>
<keyword evidence="3" id="KW-1185">Reference proteome</keyword>
<sequence length="165" mass="16526">MASQVFGGPPTADRRPQAVQAAQADGFEGADHMSVHASEASLFLAPTSPHGSRRDLLLPGLRAPAGLSAAVGAAAGAVAGVLLQDGPDGPWVLLTAAGAACGVSAALFAAGGVVAAASAAETVLCWLGVTRMCSPSLCCGRWGAWARRPPPVRCSLSRHRRSACC</sequence>
<accession>A0A940MHM4</accession>
<evidence type="ECO:0000313" key="3">
    <source>
        <dbReference type="Proteomes" id="UP000670475"/>
    </source>
</evidence>
<keyword evidence="1" id="KW-0472">Membrane</keyword>
<evidence type="ECO:0000256" key="1">
    <source>
        <dbReference type="SAM" id="Phobius"/>
    </source>
</evidence>
<dbReference type="AlphaFoldDB" id="A0A940MHM4"/>
<dbReference type="Proteomes" id="UP000670475">
    <property type="component" value="Unassembled WGS sequence"/>
</dbReference>